<organism evidence="3 4">
    <name type="scientific">Phenylobacterium zucineum (strain HLK1)</name>
    <dbReference type="NCBI Taxonomy" id="450851"/>
    <lineage>
        <taxon>Bacteria</taxon>
        <taxon>Pseudomonadati</taxon>
        <taxon>Pseudomonadota</taxon>
        <taxon>Alphaproteobacteria</taxon>
        <taxon>Caulobacterales</taxon>
        <taxon>Caulobacteraceae</taxon>
        <taxon>Phenylobacterium</taxon>
    </lineage>
</organism>
<dbReference type="PANTHER" id="PTHR43283:SF7">
    <property type="entry name" value="BETA-LACTAMASE-RELATED DOMAIN-CONTAINING PROTEIN"/>
    <property type="match status" value="1"/>
</dbReference>
<evidence type="ECO:0000256" key="1">
    <source>
        <dbReference type="SAM" id="SignalP"/>
    </source>
</evidence>
<dbReference type="EMBL" id="CP000747">
    <property type="protein sequence ID" value="ACG77088.1"/>
    <property type="molecule type" value="Genomic_DNA"/>
</dbReference>
<feature type="chain" id="PRO_5002825419" evidence="1">
    <location>
        <begin position="24"/>
        <end position="345"/>
    </location>
</feature>
<dbReference type="OrthoDB" id="9814204at2"/>
<dbReference type="Proteomes" id="UP000001868">
    <property type="component" value="Chromosome"/>
</dbReference>
<reference evidence="3 4" key="1">
    <citation type="journal article" date="2008" name="BMC Genomics">
        <title>Complete genome of Phenylobacterium zucineum - a novel facultative intracellular bacterium isolated from human erythroleukemia cell line K562.</title>
        <authorList>
            <person name="Luo Y."/>
            <person name="Xu X."/>
            <person name="Ding Z."/>
            <person name="Liu Z."/>
            <person name="Zhang B."/>
            <person name="Yan Z."/>
            <person name="Sun J."/>
            <person name="Hu S."/>
            <person name="Hu X."/>
        </authorList>
    </citation>
    <scope>NUCLEOTIDE SEQUENCE [LARGE SCALE GENOMIC DNA]</scope>
    <source>
        <strain evidence="3 4">HLK1</strain>
    </source>
</reference>
<protein>
    <submittedName>
        <fullName evidence="3">Beta-lactamase</fullName>
    </submittedName>
</protein>
<dbReference type="InterPro" id="IPR050789">
    <property type="entry name" value="Diverse_Enzym_Activities"/>
</dbReference>
<dbReference type="MEROPS" id="S12.A23"/>
<dbReference type="InterPro" id="IPR012338">
    <property type="entry name" value="Beta-lactam/transpept-like"/>
</dbReference>
<dbReference type="STRING" id="450851.PHZ_c0674"/>
<sequence length="345" mass="36033">MTRFHVAALLAAGLTLAPAVLLAAPAAPPASAHAPALQAVLDYARAQKTTGFLVIRDGEVLARANWPLPGEAQRFRALFAHGTTPAGEPLEDVASLQKSVVAVLAAIAVDRGLLDVDRPVSDYLGSGWSKAPPEKEAQIRVVDILTMSSGLTEGFAYAAAPGTVFLYNTPVYAAAQRVLEAAAGRPLAEITRDWLTEPAGMADTAWRPRPAGFGDVGNPVGLVTSPGDLARLGQLVLDGGRAANGTQVVSRAGLSDLFRRSAVNPAYGRLWWLNGGAYAVRAAGGRAEGPLIPTAPADLVAAFGALDRKLYVSPSRRLVVVRLGQDAPDPAFDTTLWRLLSAALN</sequence>
<dbReference type="Pfam" id="PF00144">
    <property type="entry name" value="Beta-lactamase"/>
    <property type="match status" value="1"/>
</dbReference>
<evidence type="ECO:0000259" key="2">
    <source>
        <dbReference type="Pfam" id="PF00144"/>
    </source>
</evidence>
<dbReference type="eggNOG" id="COG1680">
    <property type="taxonomic scope" value="Bacteria"/>
</dbReference>
<feature type="domain" description="Beta-lactamase-related" evidence="2">
    <location>
        <begin position="52"/>
        <end position="340"/>
    </location>
</feature>
<name>B4RFK7_PHEZH</name>
<dbReference type="Gene3D" id="3.40.710.10">
    <property type="entry name" value="DD-peptidase/beta-lactamase superfamily"/>
    <property type="match status" value="1"/>
</dbReference>
<evidence type="ECO:0000313" key="4">
    <source>
        <dbReference type="Proteomes" id="UP000001868"/>
    </source>
</evidence>
<dbReference type="PANTHER" id="PTHR43283">
    <property type="entry name" value="BETA-LACTAMASE-RELATED"/>
    <property type="match status" value="1"/>
</dbReference>
<accession>B4RFK7</accession>
<feature type="signal peptide" evidence="1">
    <location>
        <begin position="1"/>
        <end position="23"/>
    </location>
</feature>
<dbReference type="KEGG" id="pzu:PHZ_c0674"/>
<keyword evidence="1" id="KW-0732">Signal</keyword>
<gene>
    <name evidence="3" type="ordered locus">PHZ_c0674</name>
</gene>
<evidence type="ECO:0000313" key="3">
    <source>
        <dbReference type="EMBL" id="ACG77088.1"/>
    </source>
</evidence>
<dbReference type="InterPro" id="IPR001466">
    <property type="entry name" value="Beta-lactam-related"/>
</dbReference>
<dbReference type="RefSeq" id="WP_012521236.1">
    <property type="nucleotide sequence ID" value="NC_011144.1"/>
</dbReference>
<proteinExistence type="predicted"/>
<keyword evidence="4" id="KW-1185">Reference proteome</keyword>
<dbReference type="SUPFAM" id="SSF56601">
    <property type="entry name" value="beta-lactamase/transpeptidase-like"/>
    <property type="match status" value="1"/>
</dbReference>
<dbReference type="AlphaFoldDB" id="B4RFK7"/>
<dbReference type="HOGENOM" id="CLU_045378_0_0_5"/>